<feature type="transmembrane region" description="Helical" evidence="8">
    <location>
        <begin position="163"/>
        <end position="186"/>
    </location>
</feature>
<organism evidence="9">
    <name type="scientific">uncultured Solirubrobacteraceae bacterium</name>
    <dbReference type="NCBI Taxonomy" id="1162706"/>
    <lineage>
        <taxon>Bacteria</taxon>
        <taxon>Bacillati</taxon>
        <taxon>Actinomycetota</taxon>
        <taxon>Thermoleophilia</taxon>
        <taxon>Solirubrobacterales</taxon>
        <taxon>Solirubrobacteraceae</taxon>
        <taxon>environmental samples</taxon>
    </lineage>
</organism>
<keyword evidence="3" id="KW-0813">Transport</keyword>
<feature type="transmembrane region" description="Helical" evidence="8">
    <location>
        <begin position="72"/>
        <end position="92"/>
    </location>
</feature>
<dbReference type="PANTHER" id="PTHR21716">
    <property type="entry name" value="TRANSMEMBRANE PROTEIN"/>
    <property type="match status" value="1"/>
</dbReference>
<dbReference type="GO" id="GO:0005886">
    <property type="term" value="C:plasma membrane"/>
    <property type="evidence" value="ECO:0007669"/>
    <property type="project" value="UniProtKB-SubCell"/>
</dbReference>
<evidence type="ECO:0000256" key="6">
    <source>
        <dbReference type="ARBA" id="ARBA00022989"/>
    </source>
</evidence>
<dbReference type="GO" id="GO:0055085">
    <property type="term" value="P:transmembrane transport"/>
    <property type="evidence" value="ECO:0007669"/>
    <property type="project" value="TreeGrafter"/>
</dbReference>
<keyword evidence="5 8" id="KW-0812">Transmembrane</keyword>
<dbReference type="EMBL" id="CADCVS010000554">
    <property type="protein sequence ID" value="CAA9536085.1"/>
    <property type="molecule type" value="Genomic_DNA"/>
</dbReference>
<evidence type="ECO:0000256" key="2">
    <source>
        <dbReference type="ARBA" id="ARBA00009773"/>
    </source>
</evidence>
<evidence type="ECO:0000256" key="8">
    <source>
        <dbReference type="SAM" id="Phobius"/>
    </source>
</evidence>
<feature type="transmembrane region" description="Helical" evidence="8">
    <location>
        <begin position="226"/>
        <end position="248"/>
    </location>
</feature>
<sequence>MAIPTEEPRAVAPVLVPRWVQLVLLPLAILGAYGLVRAAGPIALLFIIAALIALLLNPFVTFLRRRRLPRGLSVAVVMLSLVLVLAGLGALLSDPLAEQVSAFQSNVPEIVDDANAGLADLQGWLDRNGIGVEVKEQGETALQTLGTQLAEGSGDIVTFTREALTLLVEASIALILIIVLAVYMLLYGERIGEFTRAVVPRGDGSPGDDFPTRIQAAVFGYVRGQLLFSTIMGASAGIMLYVLGSVGIFEDGKTYALFFGLFYGFAELIPYVGPAVGAAPPVLIALFGGEPLDALWLTIAFTALQQIEGHIVAPQVFGHSLRINPLLVIFALLLGGQLYGLIGAFISLPIAAILRETIVYMRRHLVLEPWPRNVALAGGGVGLDAREGPPCPECGAPVTPGAAECDACGTELGAPEAGAAAAASGPV</sequence>
<evidence type="ECO:0000256" key="4">
    <source>
        <dbReference type="ARBA" id="ARBA00022475"/>
    </source>
</evidence>
<accession>A0A6J4TYU1</accession>
<feature type="transmembrane region" description="Helical" evidence="8">
    <location>
        <begin position="42"/>
        <end position="60"/>
    </location>
</feature>
<feature type="transmembrane region" description="Helical" evidence="8">
    <location>
        <begin position="19"/>
        <end position="36"/>
    </location>
</feature>
<keyword evidence="4" id="KW-1003">Cell membrane</keyword>
<name>A0A6J4TYU1_9ACTN</name>
<proteinExistence type="inferred from homology"/>
<evidence type="ECO:0000313" key="9">
    <source>
        <dbReference type="EMBL" id="CAA9536085.1"/>
    </source>
</evidence>
<dbReference type="InterPro" id="IPR002549">
    <property type="entry name" value="AI-2E-like"/>
</dbReference>
<evidence type="ECO:0000256" key="3">
    <source>
        <dbReference type="ARBA" id="ARBA00022448"/>
    </source>
</evidence>
<dbReference type="PANTHER" id="PTHR21716:SF53">
    <property type="entry name" value="PERMEASE PERM-RELATED"/>
    <property type="match status" value="1"/>
</dbReference>
<protein>
    <recommendedName>
        <fullName evidence="10">AI-2E family transporter</fullName>
    </recommendedName>
</protein>
<gene>
    <name evidence="9" type="ORF">AVDCRST_MAG30-4243</name>
</gene>
<evidence type="ECO:0000256" key="1">
    <source>
        <dbReference type="ARBA" id="ARBA00004651"/>
    </source>
</evidence>
<evidence type="ECO:0008006" key="10">
    <source>
        <dbReference type="Google" id="ProtNLM"/>
    </source>
</evidence>
<comment type="similarity">
    <text evidence="2">Belongs to the autoinducer-2 exporter (AI-2E) (TC 2.A.86) family.</text>
</comment>
<evidence type="ECO:0000256" key="5">
    <source>
        <dbReference type="ARBA" id="ARBA00022692"/>
    </source>
</evidence>
<dbReference type="AlphaFoldDB" id="A0A6J4TYU1"/>
<reference evidence="9" key="1">
    <citation type="submission" date="2020-02" db="EMBL/GenBank/DDBJ databases">
        <authorList>
            <person name="Meier V. D."/>
        </authorList>
    </citation>
    <scope>NUCLEOTIDE SEQUENCE</scope>
    <source>
        <strain evidence="9">AVDCRST_MAG30</strain>
    </source>
</reference>
<feature type="transmembrane region" description="Helical" evidence="8">
    <location>
        <begin position="325"/>
        <end position="354"/>
    </location>
</feature>
<evidence type="ECO:0000256" key="7">
    <source>
        <dbReference type="ARBA" id="ARBA00023136"/>
    </source>
</evidence>
<keyword evidence="7 8" id="KW-0472">Membrane</keyword>
<keyword evidence="6 8" id="KW-1133">Transmembrane helix</keyword>
<dbReference type="Pfam" id="PF01594">
    <property type="entry name" value="AI-2E_transport"/>
    <property type="match status" value="1"/>
</dbReference>
<comment type="subcellular location">
    <subcellularLocation>
        <location evidence="1">Cell membrane</location>
        <topology evidence="1">Multi-pass membrane protein</topology>
    </subcellularLocation>
</comment>